<feature type="domain" description="Response regulatory" evidence="3">
    <location>
        <begin position="3"/>
        <end position="121"/>
    </location>
</feature>
<dbReference type="Gene3D" id="3.40.50.2300">
    <property type="match status" value="1"/>
</dbReference>
<dbReference type="AlphaFoldDB" id="A0A401ZJY6"/>
<dbReference type="EMBL" id="BIFQ01000001">
    <property type="protein sequence ID" value="GCE07166.1"/>
    <property type="molecule type" value="Genomic_DNA"/>
</dbReference>
<dbReference type="SUPFAM" id="SSF52172">
    <property type="entry name" value="CheY-like"/>
    <property type="match status" value="1"/>
</dbReference>
<dbReference type="PROSITE" id="PS50110">
    <property type="entry name" value="RESPONSE_REGULATORY"/>
    <property type="match status" value="1"/>
</dbReference>
<sequence length="130" mass="14967">MQHILVIDDSRDILDLFRDILEAEGYEVSLAESVPTNVRDLDPPHPNLVILDYRFGKQQEIWQFMQSMENCRATASIPLILCSTDLQVVDNLEDYVERKHIPVVYKPFDIDELALTVHQTITPRLASYGP</sequence>
<comment type="caution">
    <text evidence="4">The sequence shown here is derived from an EMBL/GenBank/DDBJ whole genome shotgun (WGS) entry which is preliminary data.</text>
</comment>
<dbReference type="InterPro" id="IPR001789">
    <property type="entry name" value="Sig_transdc_resp-reg_receiver"/>
</dbReference>
<gene>
    <name evidence="4" type="ORF">KDAU_44950</name>
</gene>
<dbReference type="InterPro" id="IPR050595">
    <property type="entry name" value="Bact_response_regulator"/>
</dbReference>
<protein>
    <recommendedName>
        <fullName evidence="3">Response regulatory domain-containing protein</fullName>
    </recommendedName>
</protein>
<evidence type="ECO:0000256" key="2">
    <source>
        <dbReference type="PROSITE-ProRule" id="PRU00169"/>
    </source>
</evidence>
<evidence type="ECO:0000256" key="1">
    <source>
        <dbReference type="ARBA" id="ARBA00022553"/>
    </source>
</evidence>
<keyword evidence="1 2" id="KW-0597">Phosphoprotein</keyword>
<organism evidence="4 5">
    <name type="scientific">Dictyobacter aurantiacus</name>
    <dbReference type="NCBI Taxonomy" id="1936993"/>
    <lineage>
        <taxon>Bacteria</taxon>
        <taxon>Bacillati</taxon>
        <taxon>Chloroflexota</taxon>
        <taxon>Ktedonobacteria</taxon>
        <taxon>Ktedonobacterales</taxon>
        <taxon>Dictyobacteraceae</taxon>
        <taxon>Dictyobacter</taxon>
    </lineage>
</organism>
<evidence type="ECO:0000259" key="3">
    <source>
        <dbReference type="PROSITE" id="PS50110"/>
    </source>
</evidence>
<dbReference type="PANTHER" id="PTHR44591">
    <property type="entry name" value="STRESS RESPONSE REGULATOR PROTEIN 1"/>
    <property type="match status" value="1"/>
</dbReference>
<accession>A0A401ZJY6</accession>
<reference evidence="5" key="1">
    <citation type="submission" date="2018-12" db="EMBL/GenBank/DDBJ databases">
        <title>Tengunoibacter tsumagoiensis gen. nov., sp. nov., Dictyobacter kobayashii sp. nov., D. alpinus sp. nov., and D. joshuensis sp. nov. and description of Dictyobacteraceae fam. nov. within the order Ktedonobacterales isolated from Tengu-no-mugimeshi.</title>
        <authorList>
            <person name="Wang C.M."/>
            <person name="Zheng Y."/>
            <person name="Sakai Y."/>
            <person name="Toyoda A."/>
            <person name="Minakuchi Y."/>
            <person name="Abe K."/>
            <person name="Yokota A."/>
            <person name="Yabe S."/>
        </authorList>
    </citation>
    <scope>NUCLEOTIDE SEQUENCE [LARGE SCALE GENOMIC DNA]</scope>
    <source>
        <strain evidence="5">S-27</strain>
    </source>
</reference>
<dbReference type="PANTHER" id="PTHR44591:SF3">
    <property type="entry name" value="RESPONSE REGULATORY DOMAIN-CONTAINING PROTEIN"/>
    <property type="match status" value="1"/>
</dbReference>
<feature type="modified residue" description="4-aspartylphosphate" evidence="2">
    <location>
        <position position="52"/>
    </location>
</feature>
<keyword evidence="5" id="KW-1185">Reference proteome</keyword>
<proteinExistence type="predicted"/>
<dbReference type="Pfam" id="PF00072">
    <property type="entry name" value="Response_reg"/>
    <property type="match status" value="1"/>
</dbReference>
<evidence type="ECO:0000313" key="5">
    <source>
        <dbReference type="Proteomes" id="UP000287224"/>
    </source>
</evidence>
<name>A0A401ZJY6_9CHLR</name>
<evidence type="ECO:0000313" key="4">
    <source>
        <dbReference type="EMBL" id="GCE07166.1"/>
    </source>
</evidence>
<dbReference type="InterPro" id="IPR011006">
    <property type="entry name" value="CheY-like_superfamily"/>
</dbReference>
<dbReference type="Proteomes" id="UP000287224">
    <property type="component" value="Unassembled WGS sequence"/>
</dbReference>
<dbReference type="GO" id="GO:0000160">
    <property type="term" value="P:phosphorelay signal transduction system"/>
    <property type="evidence" value="ECO:0007669"/>
    <property type="project" value="InterPro"/>
</dbReference>